<evidence type="ECO:0000313" key="4">
    <source>
        <dbReference type="Proteomes" id="UP000053797"/>
    </source>
</evidence>
<dbReference type="PANTHER" id="PTHR43639">
    <property type="entry name" value="OXIDOREDUCTASE, SHORT-CHAIN DEHYDROGENASE/REDUCTASE FAMILY (AFU_ORTHOLOGUE AFUA_5G02870)"/>
    <property type="match status" value="1"/>
</dbReference>
<name>A0A0V8GBJ4_9BACL</name>
<dbReference type="EMBL" id="LNQL01000007">
    <property type="protein sequence ID" value="KSU47639.1"/>
    <property type="molecule type" value="Genomic_DNA"/>
</dbReference>
<evidence type="ECO:0000256" key="2">
    <source>
        <dbReference type="ARBA" id="ARBA00023002"/>
    </source>
</evidence>
<dbReference type="AlphaFoldDB" id="A0A0V8GBJ4"/>
<dbReference type="GO" id="GO:0016491">
    <property type="term" value="F:oxidoreductase activity"/>
    <property type="evidence" value="ECO:0007669"/>
    <property type="project" value="UniProtKB-KW"/>
</dbReference>
<evidence type="ECO:0000313" key="3">
    <source>
        <dbReference type="EMBL" id="KSU47639.1"/>
    </source>
</evidence>
<gene>
    <name evidence="3" type="ORF">AS033_15405</name>
</gene>
<dbReference type="Pfam" id="PF13561">
    <property type="entry name" value="adh_short_C2"/>
    <property type="match status" value="1"/>
</dbReference>
<comment type="similarity">
    <text evidence="1">Belongs to the short-chain dehydrogenases/reductases (SDR) family.</text>
</comment>
<dbReference type="PRINTS" id="PR00081">
    <property type="entry name" value="GDHRDH"/>
</dbReference>
<dbReference type="Proteomes" id="UP000053797">
    <property type="component" value="Unassembled WGS sequence"/>
</dbReference>
<evidence type="ECO:0000256" key="1">
    <source>
        <dbReference type="ARBA" id="ARBA00006484"/>
    </source>
</evidence>
<accession>A0A0V8GBJ4</accession>
<organism evidence="3 4">
    <name type="scientific">Exiguobacterium indicum</name>
    <dbReference type="NCBI Taxonomy" id="296995"/>
    <lineage>
        <taxon>Bacteria</taxon>
        <taxon>Bacillati</taxon>
        <taxon>Bacillota</taxon>
        <taxon>Bacilli</taxon>
        <taxon>Bacillales</taxon>
        <taxon>Bacillales Family XII. Incertae Sedis</taxon>
        <taxon>Exiguobacterium</taxon>
    </lineage>
</organism>
<comment type="caution">
    <text evidence="3">The sequence shown here is derived from an EMBL/GenBank/DDBJ whole genome shotgun (WGS) entry which is preliminary data.</text>
</comment>
<dbReference type="SUPFAM" id="SSF51735">
    <property type="entry name" value="NAD(P)-binding Rossmann-fold domains"/>
    <property type="match status" value="1"/>
</dbReference>
<sequence length="99" mass="11052">MKKQFEDAIVILESIRYRFFHSLCITKSATHTMTDLLAISLAPDIRVNCISSGAVATHWWAGIEERMHGLAGNLPLKRISTPEDIAEAILFQLTQPSIT</sequence>
<proteinExistence type="inferred from homology"/>
<dbReference type="Gene3D" id="3.40.50.720">
    <property type="entry name" value="NAD(P)-binding Rossmann-like Domain"/>
    <property type="match status" value="1"/>
</dbReference>
<reference evidence="3 4" key="1">
    <citation type="journal article" date="2015" name="Int. J. Syst. Evol. Microbiol.">
        <title>Exiguobacterium enclense sp. nov., isolated from sediment.</title>
        <authorList>
            <person name="Dastager S.G."/>
            <person name="Mawlankar R."/>
            <person name="Sonalkar V.V."/>
            <person name="Thorat M.N."/>
            <person name="Mual P."/>
            <person name="Verma A."/>
            <person name="Krishnamurthi S."/>
            <person name="Tang S.K."/>
            <person name="Li W.J."/>
        </authorList>
    </citation>
    <scope>NUCLEOTIDE SEQUENCE [LARGE SCALE GENOMIC DNA]</scope>
    <source>
        <strain evidence="3 4">NIO-1109</strain>
    </source>
</reference>
<evidence type="ECO:0008006" key="5">
    <source>
        <dbReference type="Google" id="ProtNLM"/>
    </source>
</evidence>
<dbReference type="InterPro" id="IPR002347">
    <property type="entry name" value="SDR_fam"/>
</dbReference>
<protein>
    <recommendedName>
        <fullName evidence="5">Short-chain dehydrogenase</fullName>
    </recommendedName>
</protein>
<dbReference type="PANTHER" id="PTHR43639:SF1">
    <property type="entry name" value="SHORT-CHAIN DEHYDROGENASE_REDUCTASE FAMILY PROTEIN"/>
    <property type="match status" value="1"/>
</dbReference>
<dbReference type="CDD" id="cd05233">
    <property type="entry name" value="SDR_c"/>
    <property type="match status" value="1"/>
</dbReference>
<keyword evidence="2" id="KW-0560">Oxidoreductase</keyword>
<dbReference type="InterPro" id="IPR036291">
    <property type="entry name" value="NAD(P)-bd_dom_sf"/>
</dbReference>